<organism evidence="3">
    <name type="scientific">Candidatus Berkiella aquae</name>
    <dbReference type="NCBI Taxonomy" id="295108"/>
    <lineage>
        <taxon>Bacteria</taxon>
        <taxon>Pseudomonadati</taxon>
        <taxon>Pseudomonadota</taxon>
        <taxon>Gammaproteobacteria</taxon>
        <taxon>Candidatus Berkiellales</taxon>
        <taxon>Candidatus Berkiellaceae</taxon>
        <taxon>Candidatus Berkiella</taxon>
    </lineage>
</organism>
<evidence type="ECO:0000313" key="3">
    <source>
        <dbReference type="EMBL" id="KRG21244.1"/>
    </source>
</evidence>
<dbReference type="EMBL" id="LKAJ02000001">
    <property type="protein sequence ID" value="MCS5711090.1"/>
    <property type="molecule type" value="Genomic_DNA"/>
</dbReference>
<reference evidence="4" key="3">
    <citation type="submission" date="2021-06" db="EMBL/GenBank/DDBJ databases">
        <title>Genomic Description and Analysis of Intracellular Bacteria, Candidatus Berkiella cookevillensis and Candidatus Berkiella aquae.</title>
        <authorList>
            <person name="Kidane D.T."/>
            <person name="Mehari Y.T."/>
            <person name="Rice F.C."/>
            <person name="Arivett B.A."/>
            <person name="Farone A.L."/>
            <person name="Berk S.G."/>
            <person name="Farone M.B."/>
        </authorList>
    </citation>
    <scope>NUCLEOTIDE SEQUENCE</scope>
    <source>
        <strain evidence="4">HT99</strain>
    </source>
</reference>
<reference evidence="3" key="1">
    <citation type="submission" date="2015-09" db="EMBL/GenBank/DDBJ databases">
        <title>Draft Genome Sequences of Two Novel Amoeba-resistant Intranuclear Bacteria, Candidatus Berkiella cookevillensis and Candidatus Berkiella aquae.</title>
        <authorList>
            <person name="Mehari Y.T."/>
            <person name="Arivett B.A."/>
            <person name="Farone A.L."/>
            <person name="Gunderson J.H."/>
            <person name="Farone M.B."/>
        </authorList>
    </citation>
    <scope>NUCLEOTIDE SEQUENCE [LARGE SCALE GENOMIC DNA]</scope>
    <source>
        <strain evidence="3">HT99</strain>
    </source>
</reference>
<feature type="region of interest" description="Disordered" evidence="2">
    <location>
        <begin position="577"/>
        <end position="681"/>
    </location>
</feature>
<dbReference type="RefSeq" id="WP_075066416.1">
    <property type="nucleotide sequence ID" value="NZ_LKAJ02000001.1"/>
</dbReference>
<feature type="compositionally biased region" description="Basic and acidic residues" evidence="2">
    <location>
        <begin position="626"/>
        <end position="673"/>
    </location>
</feature>
<name>A0A0Q9YKQ8_9GAMM</name>
<accession>A0A0Q9YKQ8</accession>
<evidence type="ECO:0000256" key="1">
    <source>
        <dbReference type="SAM" id="Coils"/>
    </source>
</evidence>
<dbReference type="AlphaFoldDB" id="A0A0Q9YKQ8"/>
<feature type="coiled-coil region" evidence="1">
    <location>
        <begin position="393"/>
        <end position="434"/>
    </location>
</feature>
<proteinExistence type="predicted"/>
<keyword evidence="1" id="KW-0175">Coiled coil</keyword>
<gene>
    <name evidence="4" type="ORF">HT99x_006575</name>
    <name evidence="3" type="ORF">HT99x_01800</name>
</gene>
<sequence length="681" mass="78845">MYQGPESTLRSLKNRLDPMAHESTPAIDLLTISADEFASIMNDFSNLFSHVNHLSPKDQLEAIWLYMAVTFYIHHWASDTLNNQLVQMQEKLNIVKALDTKIYPFVGQVLDTINQTNKQYFEHFARNYHQKLLQVNANLFAYVQMLKNDSNATSALIKHIPLSINQAILELSESKAQARENKAPSFTERRTNETLMSQLQRVPEPFQPIKQTADSVYVDKTTGLELDFPLKGKISIETDGIHHNTQSSQAHSLIHNLKAFAMREQGWTRVPVNASSSVEAVSAHIANLLHFAPVIDFFEKNQQLAQLLNDIQTEIKDIQTTLNTSELSELERSAYLNHIDYLFGRTSAIRKHLAGRHLEVLLRDNIQIPREIMDYRMFAANALSQIQSSEHTLSKIQTEYNLCNERIEAIKRQSEQLNNALKTQLEKIEKYEETQNKFKSAIAKYHTSKADGTYERNPQGQENAFKKNTADLASLETFLDGLYTQKDDTMLKIFQLGNAINQEQVKLNPIAIRKAQQEKVINEQKEAIEKLSLPIKQFFAQYLPYELTNAILNREQSAFNVARQSLQGNLVEAKSKALAQESENKRHHARAKQQAAYDNSAEALRHKKIDRTVENRQTFLPSQYRHNNERRDYDRNDRFNARREDRDNERRSDYRQDYRFNSRHADRSDDRRHTSSYPPRI</sequence>
<reference evidence="4" key="2">
    <citation type="journal article" date="2016" name="Genome Announc.">
        <title>Draft Genome Sequences of Two Novel Amoeba-Resistant Intranuclear Bacteria, 'Candidatus Berkiella cookevillensis' and 'Candidatus Berkiella aquae'.</title>
        <authorList>
            <person name="Mehari Y.T."/>
            <person name="Arivett B.A."/>
            <person name="Farone A.L."/>
            <person name="Gunderson J.H."/>
            <person name="Farone M.B."/>
        </authorList>
    </citation>
    <scope>NUCLEOTIDE SEQUENCE</scope>
    <source>
        <strain evidence="4">HT99</strain>
    </source>
</reference>
<dbReference type="EMBL" id="LKAJ01000006">
    <property type="protein sequence ID" value="KRG21244.1"/>
    <property type="molecule type" value="Genomic_DNA"/>
</dbReference>
<evidence type="ECO:0000313" key="5">
    <source>
        <dbReference type="Proteomes" id="UP000051497"/>
    </source>
</evidence>
<keyword evidence="5" id="KW-1185">Reference proteome</keyword>
<dbReference type="Proteomes" id="UP000051497">
    <property type="component" value="Unassembled WGS sequence"/>
</dbReference>
<protein>
    <submittedName>
        <fullName evidence="3">Uncharacterized protein</fullName>
    </submittedName>
</protein>
<evidence type="ECO:0000313" key="4">
    <source>
        <dbReference type="EMBL" id="MCS5711090.1"/>
    </source>
</evidence>
<comment type="caution">
    <text evidence="3">The sequence shown here is derived from an EMBL/GenBank/DDBJ whole genome shotgun (WGS) entry which is preliminary data.</text>
</comment>
<evidence type="ECO:0000256" key="2">
    <source>
        <dbReference type="SAM" id="MobiDB-lite"/>
    </source>
</evidence>